<proteinExistence type="predicted"/>
<evidence type="ECO:0000313" key="2">
    <source>
        <dbReference type="EMBL" id="MCE5167196.1"/>
    </source>
</evidence>
<keyword evidence="1" id="KW-0472">Membrane</keyword>
<feature type="transmembrane region" description="Helical" evidence="1">
    <location>
        <begin position="21"/>
        <end position="45"/>
    </location>
</feature>
<accession>A0ABS8Y9L7</accession>
<protein>
    <submittedName>
        <fullName evidence="2">Uncharacterized protein</fullName>
    </submittedName>
</protein>
<keyword evidence="1" id="KW-1133">Transmembrane helix</keyword>
<comment type="caution">
    <text evidence="2">The sequence shown here is derived from an EMBL/GenBank/DDBJ whole genome shotgun (WGS) entry which is preliminary data.</text>
</comment>
<dbReference type="EMBL" id="JACEIK010061252">
    <property type="protein sequence ID" value="MCE5167196.1"/>
    <property type="molecule type" value="Genomic_DNA"/>
</dbReference>
<reference evidence="2 3" key="1">
    <citation type="journal article" date="2021" name="BMC Genomics">
        <title>Datura genome reveals duplications of psychoactive alkaloid biosynthetic genes and high mutation rate following tissue culture.</title>
        <authorList>
            <person name="Rajewski A."/>
            <person name="Carter-House D."/>
            <person name="Stajich J."/>
            <person name="Litt A."/>
        </authorList>
    </citation>
    <scope>NUCLEOTIDE SEQUENCE [LARGE SCALE GENOMIC DNA]</scope>
    <source>
        <strain evidence="2">AR-01</strain>
    </source>
</reference>
<organism evidence="2 3">
    <name type="scientific">Datura stramonium</name>
    <name type="common">Jimsonweed</name>
    <name type="synonym">Common thornapple</name>
    <dbReference type="NCBI Taxonomy" id="4076"/>
    <lineage>
        <taxon>Eukaryota</taxon>
        <taxon>Viridiplantae</taxon>
        <taxon>Streptophyta</taxon>
        <taxon>Embryophyta</taxon>
        <taxon>Tracheophyta</taxon>
        <taxon>Spermatophyta</taxon>
        <taxon>Magnoliopsida</taxon>
        <taxon>eudicotyledons</taxon>
        <taxon>Gunneridae</taxon>
        <taxon>Pentapetalae</taxon>
        <taxon>asterids</taxon>
        <taxon>lamiids</taxon>
        <taxon>Solanales</taxon>
        <taxon>Solanaceae</taxon>
        <taxon>Solanoideae</taxon>
        <taxon>Datureae</taxon>
        <taxon>Datura</taxon>
    </lineage>
</organism>
<keyword evidence="1" id="KW-0812">Transmembrane</keyword>
<dbReference type="Proteomes" id="UP000823775">
    <property type="component" value="Unassembled WGS sequence"/>
</dbReference>
<evidence type="ECO:0000313" key="3">
    <source>
        <dbReference type="Proteomes" id="UP000823775"/>
    </source>
</evidence>
<keyword evidence="3" id="KW-1185">Reference proteome</keyword>
<gene>
    <name evidence="2" type="ORF">HAX54_042016</name>
</gene>
<evidence type="ECO:0000256" key="1">
    <source>
        <dbReference type="SAM" id="Phobius"/>
    </source>
</evidence>
<name>A0ABS8Y9L7_DATST</name>
<sequence length="145" mass="16351">MRLPEVEKRLPFKFFQAEIRCESLIIVRFTLILLILADTFSLYMISNGLGKTYTSPIPLIKATFDIPSVSNVDIVAANVETVGTNIIDLAISGNAIFYALLTEGFFSLWAENPKEVESLIKSVVPWKFKFKKNNSLHSFRDDNAC</sequence>